<reference evidence="4 5" key="1">
    <citation type="submission" date="2019-01" db="EMBL/GenBank/DDBJ databases">
        <title>Still something new to discover - new insights into E. coli phage diversity and taxonomy.</title>
        <authorList>
            <person name="Korf I.H.E."/>
            <person name="Adriaennsens E."/>
            <person name="Dreiseikelmann B."/>
            <person name="Kropinski A."/>
            <person name="Nimtz M."/>
            <person name="Meier-Kolthoff J.P."/>
            <person name="Rohde M."/>
            <person name="van Raaij M."/>
            <person name="Wittmann J."/>
        </authorList>
    </citation>
    <scope>NUCLEOTIDE SEQUENCE [LARGE SCALE GENOMIC DNA]</scope>
</reference>
<keyword evidence="1" id="KW-1227">Viral tail protein</keyword>
<keyword evidence="2" id="KW-0945">Host-virus interaction</keyword>
<evidence type="ECO:0000313" key="5">
    <source>
        <dbReference type="Proteomes" id="UP000307461"/>
    </source>
</evidence>
<evidence type="ECO:0008006" key="6">
    <source>
        <dbReference type="Google" id="ProtNLM"/>
    </source>
</evidence>
<accession>A0A482MRK6</accession>
<name>A0A482MRK6_9CAUD</name>
<keyword evidence="2" id="KW-1161">Viral attachment to host cell</keyword>
<dbReference type="PANTHER" id="PTHR35191:SF1">
    <property type="entry name" value="PROPHAGE SIDE TAIL FIBER PROTEIN HOMOLOG STFQ-RELATED"/>
    <property type="match status" value="1"/>
</dbReference>
<protein>
    <recommendedName>
        <fullName evidence="6">Tail fiber protein</fullName>
    </recommendedName>
</protein>
<dbReference type="EMBL" id="MK373772">
    <property type="protein sequence ID" value="QBQ76631.1"/>
    <property type="molecule type" value="Genomic_DNA"/>
</dbReference>
<keyword evidence="1" id="KW-0946">Virion</keyword>
<gene>
    <name evidence="4" type="ORF">PTXU04_00017</name>
</gene>
<evidence type="ECO:0000256" key="2">
    <source>
        <dbReference type="ARBA" id="ARBA00022804"/>
    </source>
</evidence>
<feature type="compositionally biased region" description="Polar residues" evidence="3">
    <location>
        <begin position="441"/>
        <end position="464"/>
    </location>
</feature>
<dbReference type="GO" id="GO:0019062">
    <property type="term" value="P:virion attachment to host cell"/>
    <property type="evidence" value="ECO:0007669"/>
    <property type="project" value="UniProtKB-KW"/>
</dbReference>
<keyword evidence="1" id="KW-1230">Viral tail fiber protein</keyword>
<organism evidence="4 5">
    <name type="scientific">Escherichia phage PTXU04</name>
    <dbReference type="NCBI Taxonomy" id="2508206"/>
    <lineage>
        <taxon>Viruses</taxon>
        <taxon>Duplodnaviria</taxon>
        <taxon>Heunggongvirae</taxon>
        <taxon>Uroviricota</taxon>
        <taxon>Caudoviricetes</taxon>
        <taxon>Xuquatrovirus</taxon>
        <taxon>Xuquatrovirus PTXU04</taxon>
    </lineage>
</organism>
<proteinExistence type="predicted"/>
<dbReference type="InterPro" id="IPR051934">
    <property type="entry name" value="Phage_Tail_Fiber_Structural"/>
</dbReference>
<dbReference type="GO" id="GO:0098024">
    <property type="term" value="C:virus tail, fiber"/>
    <property type="evidence" value="ECO:0007669"/>
    <property type="project" value="UniProtKB-KW"/>
</dbReference>
<evidence type="ECO:0000256" key="1">
    <source>
        <dbReference type="ARBA" id="ARBA00022672"/>
    </source>
</evidence>
<evidence type="ECO:0000256" key="3">
    <source>
        <dbReference type="SAM" id="MobiDB-lite"/>
    </source>
</evidence>
<dbReference type="PANTHER" id="PTHR35191">
    <property type="entry name" value="PROPHAGE SIDE TAIL FIBER PROTEIN HOMOLOG STFQ-RELATED"/>
    <property type="match status" value="1"/>
</dbReference>
<keyword evidence="2" id="KW-1160">Virus entry into host cell</keyword>
<dbReference type="Proteomes" id="UP000307461">
    <property type="component" value="Segment"/>
</dbReference>
<feature type="region of interest" description="Disordered" evidence="3">
    <location>
        <begin position="441"/>
        <end position="475"/>
    </location>
</feature>
<evidence type="ECO:0000313" key="4">
    <source>
        <dbReference type="EMBL" id="QBQ76631.1"/>
    </source>
</evidence>
<sequence length="541" mass="53496">MANTYFNYMDPVEPGDRLESNKYNGDFSAIARAFDILPSPDALASNTGNYARSQGTSTAYTVTLPRFDGSFGYITGMQVLLNIHVNNTGAATLNINGLGPKPLVNLTTALGPLVANDLRAGTIYSIRYDGTRFQVVNTVSGAVNASQTAATQATTAATNAGTSATNAAASASAAATSASNAAASASTASSGVTAAANSASAASTSATNAANSASAANTSAGNAASSATAASGSATAAANSATAASGSASTANTRATAAAASATAAANSATQAAASAQTALNAIGDASFKAAVMGVLLTSSLDVGTVKFYALNIDPNVKYPGTTWVRLPVSQSIRTSLADASDVMTTVGADTVTLVTANIPSHSHTGTATIASTDLGNKTSTSFDYGTKTSSTKDYGNLTSSSFDYGNLTSSSYDYGNATSSAAGSHSHTVPAIIGTGTTPSLKSAANDSSSAGNVATSSVGNHTHTFDLPSHNHTVGIGSHTHTVSLGTHSHTVAVGSHSHTVAVGSHNHTVTASIGNTGTGQAFSIVANSTILVGWRRTA</sequence>
<keyword evidence="5" id="KW-1185">Reference proteome</keyword>